<dbReference type="SUPFAM" id="SSF56672">
    <property type="entry name" value="DNA/RNA polymerases"/>
    <property type="match status" value="1"/>
</dbReference>
<keyword evidence="6" id="KW-0695">RNA-directed DNA polymerase</keyword>
<keyword evidence="5" id="KW-0378">Hydrolase</keyword>
<feature type="compositionally biased region" description="Basic and acidic residues" evidence="7">
    <location>
        <begin position="164"/>
        <end position="173"/>
    </location>
</feature>
<comment type="caution">
    <text evidence="9">The sequence shown here is derived from an EMBL/GenBank/DDBJ whole genome shotgun (WGS) entry which is preliminary data.</text>
</comment>
<name>A0AAU9TP90_EUPED</name>
<accession>A0AAU9TP90</accession>
<dbReference type="CDD" id="cd09274">
    <property type="entry name" value="RNase_HI_RT_Ty3"/>
    <property type="match status" value="1"/>
</dbReference>
<keyword evidence="4" id="KW-0255">Endonuclease</keyword>
<evidence type="ECO:0000256" key="5">
    <source>
        <dbReference type="ARBA" id="ARBA00022801"/>
    </source>
</evidence>
<feature type="domain" description="Reverse transcriptase RNase H-like" evidence="8">
    <location>
        <begin position="2"/>
        <end position="97"/>
    </location>
</feature>
<dbReference type="Gene3D" id="3.10.20.370">
    <property type="match status" value="1"/>
</dbReference>
<evidence type="ECO:0000313" key="10">
    <source>
        <dbReference type="Proteomes" id="UP001153954"/>
    </source>
</evidence>
<dbReference type="FunFam" id="3.10.20.370:FF:000001">
    <property type="entry name" value="Retrovirus-related Pol polyprotein from transposon 17.6-like protein"/>
    <property type="match status" value="1"/>
</dbReference>
<reference evidence="9" key="1">
    <citation type="submission" date="2022-03" db="EMBL/GenBank/DDBJ databases">
        <authorList>
            <person name="Tunstrom K."/>
        </authorList>
    </citation>
    <scope>NUCLEOTIDE SEQUENCE</scope>
</reference>
<evidence type="ECO:0000256" key="2">
    <source>
        <dbReference type="ARBA" id="ARBA00022695"/>
    </source>
</evidence>
<proteinExistence type="predicted"/>
<evidence type="ECO:0000256" key="6">
    <source>
        <dbReference type="ARBA" id="ARBA00022918"/>
    </source>
</evidence>
<dbReference type="GO" id="GO:0004519">
    <property type="term" value="F:endonuclease activity"/>
    <property type="evidence" value="ECO:0007669"/>
    <property type="project" value="UniProtKB-KW"/>
</dbReference>
<evidence type="ECO:0000256" key="1">
    <source>
        <dbReference type="ARBA" id="ARBA00022679"/>
    </source>
</evidence>
<dbReference type="Pfam" id="PF17917">
    <property type="entry name" value="RT_RNaseH"/>
    <property type="match status" value="1"/>
</dbReference>
<dbReference type="PANTHER" id="PTHR37984">
    <property type="entry name" value="PROTEIN CBG26694"/>
    <property type="match status" value="1"/>
</dbReference>
<keyword evidence="2" id="KW-0548">Nucleotidyltransferase</keyword>
<dbReference type="PANTHER" id="PTHR37984:SF5">
    <property type="entry name" value="PROTEIN NYNRIN-LIKE"/>
    <property type="match status" value="1"/>
</dbReference>
<evidence type="ECO:0000256" key="4">
    <source>
        <dbReference type="ARBA" id="ARBA00022759"/>
    </source>
</evidence>
<dbReference type="EMBL" id="CAKOGL010000007">
    <property type="protein sequence ID" value="CAH2088981.1"/>
    <property type="molecule type" value="Genomic_DNA"/>
</dbReference>
<dbReference type="AlphaFoldDB" id="A0AAU9TP90"/>
<dbReference type="InterPro" id="IPR041373">
    <property type="entry name" value="RT_RNaseH"/>
</dbReference>
<dbReference type="Proteomes" id="UP001153954">
    <property type="component" value="Unassembled WGS sequence"/>
</dbReference>
<organism evidence="9 10">
    <name type="scientific">Euphydryas editha</name>
    <name type="common">Edith's checkerspot</name>
    <dbReference type="NCBI Taxonomy" id="104508"/>
    <lineage>
        <taxon>Eukaryota</taxon>
        <taxon>Metazoa</taxon>
        <taxon>Ecdysozoa</taxon>
        <taxon>Arthropoda</taxon>
        <taxon>Hexapoda</taxon>
        <taxon>Insecta</taxon>
        <taxon>Pterygota</taxon>
        <taxon>Neoptera</taxon>
        <taxon>Endopterygota</taxon>
        <taxon>Lepidoptera</taxon>
        <taxon>Glossata</taxon>
        <taxon>Ditrysia</taxon>
        <taxon>Papilionoidea</taxon>
        <taxon>Nymphalidae</taxon>
        <taxon>Nymphalinae</taxon>
        <taxon>Euphydryas</taxon>
    </lineage>
</organism>
<dbReference type="GO" id="GO:0016787">
    <property type="term" value="F:hydrolase activity"/>
    <property type="evidence" value="ECO:0007669"/>
    <property type="project" value="UniProtKB-KW"/>
</dbReference>
<keyword evidence="1" id="KW-0808">Transferase</keyword>
<evidence type="ECO:0000256" key="7">
    <source>
        <dbReference type="SAM" id="MobiDB-lite"/>
    </source>
</evidence>
<gene>
    <name evidence="9" type="ORF">EEDITHA_LOCUS5082</name>
</gene>
<evidence type="ECO:0000313" key="9">
    <source>
        <dbReference type="EMBL" id="CAH2088981.1"/>
    </source>
</evidence>
<protein>
    <recommendedName>
        <fullName evidence="8">Reverse transcriptase RNase H-like domain-containing protein</fullName>
    </recommendedName>
</protein>
<dbReference type="GO" id="GO:0003964">
    <property type="term" value="F:RNA-directed DNA polymerase activity"/>
    <property type="evidence" value="ECO:0007669"/>
    <property type="project" value="UniProtKB-KW"/>
</dbReference>
<evidence type="ECO:0000256" key="3">
    <source>
        <dbReference type="ARBA" id="ARBA00022722"/>
    </source>
</evidence>
<feature type="region of interest" description="Disordered" evidence="7">
    <location>
        <begin position="147"/>
        <end position="173"/>
    </location>
</feature>
<dbReference type="InterPro" id="IPR043502">
    <property type="entry name" value="DNA/RNA_pol_sf"/>
</dbReference>
<evidence type="ECO:0000259" key="8">
    <source>
        <dbReference type="Pfam" id="PF17917"/>
    </source>
</evidence>
<keyword evidence="3" id="KW-0540">Nuclease</keyword>
<sequence length="239" mass="27198">MFTLQRDASGYGLGAVLSNKDGRPIAYASRSLNKAESNYPTIEKELLAIVWGVKHFRPYLYGRKFKIYTEHKPLVYLFNLKDPSSTLLKFSLVLQEYDYEVNYVPGRGNAAADALSRVCLSSKELKDIHESVIRVMARAQTRRLLQNNSSDDMVSTDDGSDQPKVVETHSKSKESVEIRTTNCKWNKLLLNNDSIQLSNARILMYVPSLMTLYINQASRSQLTPVAFVRELGQYSLKKY</sequence>
<dbReference type="InterPro" id="IPR050951">
    <property type="entry name" value="Retrovirus_Pol_polyprotein"/>
</dbReference>
<keyword evidence="10" id="KW-1185">Reference proteome</keyword>